<dbReference type="InterPro" id="IPR016024">
    <property type="entry name" value="ARM-type_fold"/>
</dbReference>
<name>F0W1P0_9STRA</name>
<proteinExistence type="inferred from homology"/>
<comment type="subcellular location">
    <subcellularLocation>
        <location evidence="1">Nucleus</location>
        <location evidence="1">Nucleolus</location>
    </subcellularLocation>
    <subcellularLocation>
        <location evidence="2">Nucleus</location>
        <location evidence="2">Nucleoplasm</location>
    </subcellularLocation>
</comment>
<dbReference type="Gene3D" id="1.25.10.10">
    <property type="entry name" value="Leucine-rich Repeat Variant"/>
    <property type="match status" value="1"/>
</dbReference>
<feature type="compositionally biased region" description="Basic residues" evidence="5">
    <location>
        <begin position="17"/>
        <end position="27"/>
    </location>
</feature>
<feature type="domain" description="Pre-rRNA-processing protein Ipi1 N-terminal" evidence="6">
    <location>
        <begin position="159"/>
        <end position="252"/>
    </location>
</feature>
<dbReference type="InterPro" id="IPR057949">
    <property type="entry name" value="TPR_TEX10"/>
</dbReference>
<sequence length="1019" mass="114173">MPKAQFVTKKKPADFKRPKRKVGRKAAPRSNVTSVSVKSRRLHLLEQSALQNKEESARPAHAHETPGDALAWTRRHLTLNDLLHQMMHYNGNVRQKALCGVQELVRSGHGSTLLANISPVLERILSVLCDHEAIVRDAAVSAWKLILPALIEGSAGKAAMEPFARLLSISICSGMTHIQSGIRQDTLRVIKIILEIVPEMLTLWAGVKTFSLLIENFSDIISSSSTQGVQVKNQYEALRSKNGASKAVSKARKMEGKVVSVRLPTGALGLRFSALAVLHNLLEKARCHLLPGACNTKTLIDVRQSAVVNGAGLSRCATAKEIQCLLIYPNVHDDGKRNALGSLGQADETDQTDMPSHKFLSLVRPLLEIWMECSEHSADALSEEYIQHMQMIIQCVTIIFQASGRHISNLLIESKQQTAESVKSQSGIKIDRKLLLDMQQEFFLHHFPMYPGTLGCELESVSMLKWHEFNISACNLGCSFQSIVHSSKKLGNRSESLNENFIEIDRKMKAFLLQMLETFGSSTQLRRLPGVCQVISSMLQTLDLYLNSNSSNAKDAEELLRCFTSLYTQFAPRSKSFSLCTEFAIRQLSVNNAKDRDSRERLLLSRSVTLSWLNCVMNLITQTGISASTSTASLSRQGLNVLIETLKTLPNEMDDQESLVQELFSNIIGFFELPDCLKGPATADSHSQSGRFVELDPNDQFLFASIVYHSPQLPIRLLQALAPCCKSPKVHCDVKTFLLDILLLRKEELNLGHFVSFLVTTAFREPTTLALEKVSSNEFVVVSHVGRVLLKLNLGTNLSVILTPLLASQASDILEHFDQMRNEQNRLLNWNLKTLIVVHTACLESSQSDQIEPEDPLGEIHDQMVRIIGLVLMAAASVENGYKMSVVNAVVSLLVCTRIIFERVLRRLLDEKNKEIESTNLMQRIQIVHFLIKNSALQNVIVQNQKVIRHGIEEFHKMVKDIKGQETENWSRILRQLEQDFTFVLQAHQCNDHWRDVVYADGWKRRSCSSLTQPYDSVA</sequence>
<dbReference type="InterPro" id="IPR011989">
    <property type="entry name" value="ARM-like"/>
</dbReference>
<dbReference type="GO" id="GO:0005634">
    <property type="term" value="C:nucleus"/>
    <property type="evidence" value="ECO:0007669"/>
    <property type="project" value="UniProtKB-SubCell"/>
</dbReference>
<feature type="region of interest" description="Disordered" evidence="5">
    <location>
        <begin position="1"/>
        <end position="38"/>
    </location>
</feature>
<evidence type="ECO:0000256" key="1">
    <source>
        <dbReference type="ARBA" id="ARBA00004604"/>
    </source>
</evidence>
<dbReference type="HOGENOM" id="CLU_317737_0_0_1"/>
<dbReference type="Pfam" id="PF12333">
    <property type="entry name" value="Ipi1_N"/>
    <property type="match status" value="1"/>
</dbReference>
<keyword evidence="4" id="KW-0539">Nucleus</keyword>
<reference evidence="8" key="2">
    <citation type="submission" date="2011-02" db="EMBL/GenBank/DDBJ databases">
        <authorList>
            <person name="MacLean D."/>
        </authorList>
    </citation>
    <scope>NUCLEOTIDE SEQUENCE</scope>
</reference>
<evidence type="ECO:0000313" key="8">
    <source>
        <dbReference type="EMBL" id="CCA14969.1"/>
    </source>
</evidence>
<dbReference type="EMBL" id="FR824052">
    <property type="protein sequence ID" value="CCA14969.1"/>
    <property type="molecule type" value="Genomic_DNA"/>
</dbReference>
<evidence type="ECO:0000256" key="2">
    <source>
        <dbReference type="ARBA" id="ARBA00004642"/>
    </source>
</evidence>
<evidence type="ECO:0000256" key="4">
    <source>
        <dbReference type="ARBA" id="ARBA00023242"/>
    </source>
</evidence>
<evidence type="ECO:0000259" key="6">
    <source>
        <dbReference type="Pfam" id="PF12333"/>
    </source>
</evidence>
<dbReference type="AlphaFoldDB" id="F0W1P0"/>
<evidence type="ECO:0000256" key="5">
    <source>
        <dbReference type="SAM" id="MobiDB-lite"/>
    </source>
</evidence>
<protein>
    <submittedName>
        <fullName evidence="8">Uncharacterized protein AlNc14C7G977</fullName>
    </submittedName>
</protein>
<comment type="similarity">
    <text evidence="3">Belongs to the IPI1/TEX10 family.</text>
</comment>
<dbReference type="SUPFAM" id="SSF48371">
    <property type="entry name" value="ARM repeat"/>
    <property type="match status" value="1"/>
</dbReference>
<accession>F0W1P0</accession>
<organism evidence="8">
    <name type="scientific">Albugo laibachii Nc14</name>
    <dbReference type="NCBI Taxonomy" id="890382"/>
    <lineage>
        <taxon>Eukaryota</taxon>
        <taxon>Sar</taxon>
        <taxon>Stramenopiles</taxon>
        <taxon>Oomycota</taxon>
        <taxon>Peronosporomycetes</taxon>
        <taxon>Albuginales</taxon>
        <taxon>Albuginaceae</taxon>
        <taxon>Albugo</taxon>
    </lineage>
</organism>
<feature type="domain" description="TEX10-like TPR repeats" evidence="7">
    <location>
        <begin position="677"/>
        <end position="790"/>
    </location>
</feature>
<reference evidence="8" key="1">
    <citation type="journal article" date="2011" name="PLoS Biol.">
        <title>Gene gain and loss during evolution of obligate parasitism in the white rust pathogen of Arabidopsis thaliana.</title>
        <authorList>
            <person name="Kemen E."/>
            <person name="Gardiner A."/>
            <person name="Schultz-Larsen T."/>
            <person name="Kemen A.C."/>
            <person name="Balmuth A.L."/>
            <person name="Robert-Seilaniantz A."/>
            <person name="Bailey K."/>
            <person name="Holub E."/>
            <person name="Studholme D.J."/>
            <person name="Maclean D."/>
            <person name="Jones J.D."/>
        </authorList>
    </citation>
    <scope>NUCLEOTIDE SEQUENCE</scope>
</reference>
<dbReference type="PANTHER" id="PTHR16056">
    <property type="entry name" value="REGULATOR OF MICROTUBULE DYNAMICS PROTEIN"/>
    <property type="match status" value="1"/>
</dbReference>
<evidence type="ECO:0000256" key="3">
    <source>
        <dbReference type="ARBA" id="ARBA00006427"/>
    </source>
</evidence>
<dbReference type="InterPro" id="IPR024679">
    <property type="entry name" value="Ipi1_N"/>
</dbReference>
<gene>
    <name evidence="8" type="primary">AlNc14C7G977</name>
    <name evidence="8" type="ORF">ALNC14_011120</name>
</gene>
<dbReference type="PANTHER" id="PTHR16056:SF2">
    <property type="entry name" value="TESTIS-EXPRESSED PROTEIN 10"/>
    <property type="match status" value="1"/>
</dbReference>
<evidence type="ECO:0000259" key="7">
    <source>
        <dbReference type="Pfam" id="PF25781"/>
    </source>
</evidence>
<dbReference type="Pfam" id="PF25781">
    <property type="entry name" value="TPR_TEX10"/>
    <property type="match status" value="1"/>
</dbReference>